<dbReference type="HAMAP" id="MF_00934">
    <property type="entry name" value="23SrRNA_methyltr_J"/>
    <property type="match status" value="1"/>
</dbReference>
<dbReference type="SUPFAM" id="SSF53335">
    <property type="entry name" value="S-adenosyl-L-methionine-dependent methyltransferases"/>
    <property type="match status" value="1"/>
</dbReference>
<comment type="subunit">
    <text evidence="1">Monomer.</text>
</comment>
<dbReference type="Proteomes" id="UP000284407">
    <property type="component" value="Unassembled WGS sequence"/>
</dbReference>
<feature type="binding site" evidence="1">
    <location>
        <position position="38"/>
    </location>
    <ligand>
        <name>S-adenosyl-L-methionine</name>
        <dbReference type="ChEBI" id="CHEBI:59789"/>
    </ligand>
</feature>
<dbReference type="InterPro" id="IPR029063">
    <property type="entry name" value="SAM-dependent_MTases_sf"/>
</dbReference>
<sequence>MAAARISRCAQPPIRYTEPMLSYQHIYHAGNLADVHKHALLAWMLDYLTAKDKPLTYIETHAGRALYDLSADEALKTGEAKAGIAQARKWFKPEHPYARVLDRVTAEDGLNAYPGSPLIAAHLLRPTDTIHLAELHPREHAALELAMSPTGAKIHLRDGFETAFALCPPMPRRGLLLIDPSYEIKEDYNTIFRHIAKLHRAWNVGIIALWYPILTSRMHEPMLEALSAQHPDALRHEVRFAPARPGHGMVGSGMFVLNPPYGLSQEAKRLAADYNRLR</sequence>
<name>A0A420DJS0_9RHOB</name>
<dbReference type="EC" id="2.1.1.266" evidence="1"/>
<feature type="site" description="Interaction with substrate rRNA" evidence="1">
    <location>
        <position position="23"/>
    </location>
</feature>
<dbReference type="PANTHER" id="PTHR37426:SF1">
    <property type="entry name" value="RIBOSOMAL RNA LARGE SUBUNIT METHYLTRANSFERASE J"/>
    <property type="match status" value="1"/>
</dbReference>
<dbReference type="STRING" id="1443111.Z949_872"/>
<dbReference type="GO" id="GO:0005829">
    <property type="term" value="C:cytosol"/>
    <property type="evidence" value="ECO:0007669"/>
    <property type="project" value="TreeGrafter"/>
</dbReference>
<keyword evidence="3" id="KW-1185">Reference proteome</keyword>
<evidence type="ECO:0000256" key="1">
    <source>
        <dbReference type="HAMAP-Rule" id="MF_00934"/>
    </source>
</evidence>
<keyword evidence="1 2" id="KW-0808">Transferase</keyword>
<feature type="binding site" evidence="1">
    <location>
        <position position="179"/>
    </location>
    <ligand>
        <name>S-adenosyl-L-methionine</name>
        <dbReference type="ChEBI" id="CHEBI:59789"/>
    </ligand>
</feature>
<gene>
    <name evidence="1" type="primary">rlmJ</name>
    <name evidence="2" type="ORF">C8N30_3595</name>
</gene>
<evidence type="ECO:0000313" key="3">
    <source>
        <dbReference type="Proteomes" id="UP000284407"/>
    </source>
</evidence>
<evidence type="ECO:0000313" key="2">
    <source>
        <dbReference type="EMBL" id="RKE94467.1"/>
    </source>
</evidence>
<feature type="active site" description="Proton acceptor" evidence="1">
    <location>
        <position position="179"/>
    </location>
</feature>
<comment type="function">
    <text evidence="1">Specifically methylates the adenine in position 2030 of 23S rRNA.</text>
</comment>
<dbReference type="InterPro" id="IPR007473">
    <property type="entry name" value="RlmJ"/>
</dbReference>
<feature type="binding site" evidence="1">
    <location>
        <position position="134"/>
    </location>
    <ligand>
        <name>S-adenosyl-L-methionine</name>
        <dbReference type="ChEBI" id="CHEBI:59789"/>
    </ligand>
</feature>
<proteinExistence type="inferred from homology"/>
<dbReference type="GO" id="GO:0003723">
    <property type="term" value="F:RNA binding"/>
    <property type="evidence" value="ECO:0007669"/>
    <property type="project" value="UniProtKB-UniRule"/>
</dbReference>
<organism evidence="2 3">
    <name type="scientific">Sulfitobacter guttiformis</name>
    <dbReference type="NCBI Taxonomy" id="74349"/>
    <lineage>
        <taxon>Bacteria</taxon>
        <taxon>Pseudomonadati</taxon>
        <taxon>Pseudomonadota</taxon>
        <taxon>Alphaproteobacteria</taxon>
        <taxon>Rhodobacterales</taxon>
        <taxon>Roseobacteraceae</taxon>
        <taxon>Sulfitobacter</taxon>
    </lineage>
</organism>
<dbReference type="GO" id="GO:0070475">
    <property type="term" value="P:rRNA base methylation"/>
    <property type="evidence" value="ECO:0007669"/>
    <property type="project" value="UniProtKB-UniRule"/>
</dbReference>
<comment type="similarity">
    <text evidence="1">Belongs to the RlmJ family.</text>
</comment>
<keyword evidence="1" id="KW-0694">RNA-binding</keyword>
<dbReference type="Gene3D" id="3.40.50.150">
    <property type="entry name" value="Vaccinia Virus protein VP39"/>
    <property type="match status" value="1"/>
</dbReference>
<keyword evidence="1" id="KW-0949">S-adenosyl-L-methionine</keyword>
<dbReference type="EMBL" id="RAQK01000002">
    <property type="protein sequence ID" value="RKE94467.1"/>
    <property type="molecule type" value="Genomic_DNA"/>
</dbReference>
<dbReference type="PANTHER" id="PTHR37426">
    <property type="entry name" value="RIBOSOMAL RNA LARGE SUBUNIT METHYLTRANSFERASE J"/>
    <property type="match status" value="1"/>
</dbReference>
<feature type="binding site" evidence="1">
    <location>
        <begin position="158"/>
        <end position="159"/>
    </location>
    <ligand>
        <name>S-adenosyl-L-methionine</name>
        <dbReference type="ChEBI" id="CHEBI:59789"/>
    </ligand>
</feature>
<feature type="binding site" evidence="1">
    <location>
        <position position="116"/>
    </location>
    <ligand>
        <name>S-adenosyl-L-methionine</name>
        <dbReference type="ChEBI" id="CHEBI:59789"/>
    </ligand>
</feature>
<dbReference type="AlphaFoldDB" id="A0A420DJS0"/>
<feature type="binding site" evidence="1">
    <location>
        <position position="61"/>
    </location>
    <ligand>
        <name>S-adenosyl-L-methionine</name>
        <dbReference type="ChEBI" id="CHEBI:59789"/>
    </ligand>
</feature>
<keyword evidence="1 2" id="KW-0489">Methyltransferase</keyword>
<accession>A0A420DJS0</accession>
<comment type="catalytic activity">
    <reaction evidence="1">
        <text>adenosine(2030) in 23S rRNA + S-adenosyl-L-methionine = N(6)-methyladenosine(2030) in 23S rRNA + S-adenosyl-L-homocysteine + H(+)</text>
        <dbReference type="Rhea" id="RHEA:43736"/>
        <dbReference type="Rhea" id="RHEA-COMP:10668"/>
        <dbReference type="Rhea" id="RHEA-COMP:10669"/>
        <dbReference type="ChEBI" id="CHEBI:15378"/>
        <dbReference type="ChEBI" id="CHEBI:57856"/>
        <dbReference type="ChEBI" id="CHEBI:59789"/>
        <dbReference type="ChEBI" id="CHEBI:74411"/>
        <dbReference type="ChEBI" id="CHEBI:74449"/>
        <dbReference type="EC" id="2.1.1.266"/>
    </reaction>
</comment>
<keyword evidence="1" id="KW-0698">rRNA processing</keyword>
<reference evidence="2 3" key="1">
    <citation type="submission" date="2018-09" db="EMBL/GenBank/DDBJ databases">
        <title>Genomic Encyclopedia of Archaeal and Bacterial Type Strains, Phase II (KMG-II): from individual species to whole genera.</title>
        <authorList>
            <person name="Goeker M."/>
        </authorList>
    </citation>
    <scope>NUCLEOTIDE SEQUENCE [LARGE SCALE GENOMIC DNA]</scope>
    <source>
        <strain evidence="2 3">DSM 11458</strain>
    </source>
</reference>
<comment type="caution">
    <text evidence="2">The sequence shown here is derived from an EMBL/GenBank/DDBJ whole genome shotgun (WGS) entry which is preliminary data.</text>
</comment>
<dbReference type="Pfam" id="PF04378">
    <property type="entry name" value="RsmJ"/>
    <property type="match status" value="1"/>
</dbReference>
<protein>
    <recommendedName>
        <fullName evidence="1">Ribosomal RNA large subunit methyltransferase J</fullName>
        <ecNumber evidence="1">2.1.1.266</ecNumber>
    </recommendedName>
    <alternativeName>
        <fullName evidence="1">23S rRNA (adenine(2030)-N6)-methyltransferase</fullName>
    </alternativeName>
    <alternativeName>
        <fullName evidence="1">23S rRNA m6A2030 methyltransferase</fullName>
    </alternativeName>
</protein>
<dbReference type="GO" id="GO:0036307">
    <property type="term" value="F:23S rRNA (adenine(2030)-N(6))-methyltransferase activity"/>
    <property type="evidence" value="ECO:0007669"/>
    <property type="project" value="UniProtKB-UniRule"/>
</dbReference>